<accession>A0A1S6HNM8</accession>
<dbReference type="Pfam" id="PF18015">
    <property type="entry name" value="Acetyltransf_19"/>
    <property type="match status" value="1"/>
</dbReference>
<dbReference type="Pfam" id="PF00583">
    <property type="entry name" value="Acetyltransf_1"/>
    <property type="match status" value="1"/>
</dbReference>
<dbReference type="InterPro" id="IPR040579">
    <property type="entry name" value="Acetyltransf_19"/>
</dbReference>
<keyword evidence="2" id="KW-0808">Transferase</keyword>
<dbReference type="RefSeq" id="WP_077752329.1">
    <property type="nucleotide sequence ID" value="NZ_CP014782.1"/>
</dbReference>
<protein>
    <submittedName>
        <fullName evidence="2">Acetyltransferase (GNAT) family protein</fullName>
    </submittedName>
</protein>
<proteinExistence type="predicted"/>
<evidence type="ECO:0000313" key="2">
    <source>
        <dbReference type="EMBL" id="AQS37120.1"/>
    </source>
</evidence>
<name>A0A1S6HNM8_9GAMM</name>
<dbReference type="EMBL" id="CP014782">
    <property type="protein sequence ID" value="AQS37120.1"/>
    <property type="molecule type" value="Genomic_DNA"/>
</dbReference>
<sequence length="278" mass="31245">MLEIKSVESLSEISELKQQYFSLSTAPLDGMWHFGFAPMSAHFAFYENHIPVGFCCINGEGYMLQFYLSPRAKCQVTELFTLIAEQNCTVIGRVAGAFVSTAENDYLSLCLDNSSSFKVNALMYQQNKLQNIETREPLEMILAGQEQLNDFVSFAAKTIGAPELWLLEYFGNLIQRKELWGYWCDRKLLATGECRLFDDYQTNYADLGMIVAKSERGKGAGTRVLYHLINQALKQGLIPICSTESSNLAAQKIINRAGLSSANRIIQFEFSKGEGRCL</sequence>
<reference evidence="2 3" key="1">
    <citation type="submission" date="2016-03" db="EMBL/GenBank/DDBJ databases">
        <title>Complete genome sequence of Shewanella psychrophila WP2, a deep sea bacterium isolated from west Pacific sediment.</title>
        <authorList>
            <person name="Xu G."/>
            <person name="Jian H."/>
        </authorList>
    </citation>
    <scope>NUCLEOTIDE SEQUENCE [LARGE SCALE GENOMIC DNA]</scope>
    <source>
        <strain evidence="2 3">WP2</strain>
    </source>
</reference>
<evidence type="ECO:0000259" key="1">
    <source>
        <dbReference type="PROSITE" id="PS51186"/>
    </source>
</evidence>
<dbReference type="Gene3D" id="3.40.630.30">
    <property type="match status" value="1"/>
</dbReference>
<feature type="domain" description="N-acetyltransferase" evidence="1">
    <location>
        <begin position="132"/>
        <end position="278"/>
    </location>
</feature>
<dbReference type="OrthoDB" id="6103609at2"/>
<dbReference type="CDD" id="cd04301">
    <property type="entry name" value="NAT_SF"/>
    <property type="match status" value="1"/>
</dbReference>
<dbReference type="Proteomes" id="UP000189545">
    <property type="component" value="Chromosome"/>
</dbReference>
<dbReference type="SUPFAM" id="SSF55729">
    <property type="entry name" value="Acyl-CoA N-acyltransferases (Nat)"/>
    <property type="match status" value="1"/>
</dbReference>
<dbReference type="Gene3D" id="3.40.630.80">
    <property type="match status" value="1"/>
</dbReference>
<keyword evidence="3" id="KW-1185">Reference proteome</keyword>
<dbReference type="AlphaFoldDB" id="A0A1S6HNM8"/>
<evidence type="ECO:0000313" key="3">
    <source>
        <dbReference type="Proteomes" id="UP000189545"/>
    </source>
</evidence>
<dbReference type="KEGG" id="spsw:Sps_01960"/>
<dbReference type="InterPro" id="IPR000182">
    <property type="entry name" value="GNAT_dom"/>
</dbReference>
<dbReference type="InterPro" id="IPR016181">
    <property type="entry name" value="Acyl_CoA_acyltransferase"/>
</dbReference>
<gene>
    <name evidence="2" type="ORF">Sps_01960</name>
</gene>
<dbReference type="GO" id="GO:0016747">
    <property type="term" value="F:acyltransferase activity, transferring groups other than amino-acyl groups"/>
    <property type="evidence" value="ECO:0007669"/>
    <property type="project" value="InterPro"/>
</dbReference>
<dbReference type="PROSITE" id="PS51186">
    <property type="entry name" value="GNAT"/>
    <property type="match status" value="1"/>
</dbReference>
<organism evidence="2 3">
    <name type="scientific">Shewanella psychrophila</name>
    <dbReference type="NCBI Taxonomy" id="225848"/>
    <lineage>
        <taxon>Bacteria</taxon>
        <taxon>Pseudomonadati</taxon>
        <taxon>Pseudomonadota</taxon>
        <taxon>Gammaproteobacteria</taxon>
        <taxon>Alteromonadales</taxon>
        <taxon>Shewanellaceae</taxon>
        <taxon>Shewanella</taxon>
    </lineage>
</organism>